<keyword evidence="2" id="KW-0472">Membrane</keyword>
<dbReference type="AlphaFoldDB" id="A0A9D2PZ26"/>
<evidence type="ECO:0000313" key="3">
    <source>
        <dbReference type="EMBL" id="HJC68989.1"/>
    </source>
</evidence>
<proteinExistence type="predicted"/>
<dbReference type="Proteomes" id="UP000823854">
    <property type="component" value="Unassembled WGS sequence"/>
</dbReference>
<keyword evidence="2" id="KW-0812">Transmembrane</keyword>
<evidence type="ECO:0000256" key="2">
    <source>
        <dbReference type="SAM" id="Phobius"/>
    </source>
</evidence>
<reference evidence="3" key="2">
    <citation type="submission" date="2021-04" db="EMBL/GenBank/DDBJ databases">
        <authorList>
            <person name="Gilroy R."/>
        </authorList>
    </citation>
    <scope>NUCLEOTIDE SEQUENCE</scope>
    <source>
        <strain evidence="3">CHK130-7132</strain>
    </source>
</reference>
<organism evidence="3 4">
    <name type="scientific">Candidatus Brachybacterium intestinipullorum</name>
    <dbReference type="NCBI Taxonomy" id="2838512"/>
    <lineage>
        <taxon>Bacteria</taxon>
        <taxon>Bacillati</taxon>
        <taxon>Actinomycetota</taxon>
        <taxon>Actinomycetes</taxon>
        <taxon>Micrococcales</taxon>
        <taxon>Dermabacteraceae</taxon>
        <taxon>Brachybacterium</taxon>
    </lineage>
</organism>
<reference evidence="3" key="1">
    <citation type="journal article" date="2021" name="PeerJ">
        <title>Extensive microbial diversity within the chicken gut microbiome revealed by metagenomics and culture.</title>
        <authorList>
            <person name="Gilroy R."/>
            <person name="Ravi A."/>
            <person name="Getino M."/>
            <person name="Pursley I."/>
            <person name="Horton D.L."/>
            <person name="Alikhan N.F."/>
            <person name="Baker D."/>
            <person name="Gharbi K."/>
            <person name="Hall N."/>
            <person name="Watson M."/>
            <person name="Adriaenssens E.M."/>
            <person name="Foster-Nyarko E."/>
            <person name="Jarju S."/>
            <person name="Secka A."/>
            <person name="Antonio M."/>
            <person name="Oren A."/>
            <person name="Chaudhuri R.R."/>
            <person name="La Ragione R."/>
            <person name="Hildebrand F."/>
            <person name="Pallen M.J."/>
        </authorList>
    </citation>
    <scope>NUCLEOTIDE SEQUENCE</scope>
    <source>
        <strain evidence="3">CHK130-7132</strain>
    </source>
</reference>
<dbReference type="EMBL" id="DWWC01000097">
    <property type="protein sequence ID" value="HJC68989.1"/>
    <property type="molecule type" value="Genomic_DNA"/>
</dbReference>
<protein>
    <submittedName>
        <fullName evidence="3">Uncharacterized protein</fullName>
    </submittedName>
</protein>
<accession>A0A9D2PZ26</accession>
<feature type="region of interest" description="Disordered" evidence="1">
    <location>
        <begin position="1"/>
        <end position="59"/>
    </location>
</feature>
<comment type="caution">
    <text evidence="3">The sequence shown here is derived from an EMBL/GenBank/DDBJ whole genome shotgun (WGS) entry which is preliminary data.</text>
</comment>
<feature type="compositionally biased region" description="Basic residues" evidence="1">
    <location>
        <begin position="1"/>
        <end position="10"/>
    </location>
</feature>
<feature type="transmembrane region" description="Helical" evidence="2">
    <location>
        <begin position="67"/>
        <end position="86"/>
    </location>
</feature>
<gene>
    <name evidence="3" type="ORF">H9932_04820</name>
</gene>
<feature type="compositionally biased region" description="Low complexity" evidence="1">
    <location>
        <begin position="48"/>
        <end position="59"/>
    </location>
</feature>
<evidence type="ECO:0000313" key="4">
    <source>
        <dbReference type="Proteomes" id="UP000823854"/>
    </source>
</evidence>
<keyword evidence="2" id="KW-1133">Transmembrane helix</keyword>
<evidence type="ECO:0000256" key="1">
    <source>
        <dbReference type="SAM" id="MobiDB-lite"/>
    </source>
</evidence>
<sequence length="387" mass="40522">MVHRSQRSRPGRPLSTGWGDGAQGTVVHSTLEWSGIPAGGPARPPDVPRAAGPDEAPADAPRHVRGVLAEIALLLVLVLALPPLLVGGAPAETTARRVLQALVDGDIATLQEHLAPAGDALDIALAPEVIAATAARIDRFAVLEVRTGQGHAEVDARLRVGGRSLTTTLHLVQEGEGPRPFRTWRLEPLTLPTVQVAIPVGAAQLRVNGQLLTVPDAARPRGAEGLGVITLRVLPGLYEIEAPSLGDLLDPIPVRVNVPPLLSPWTSVLLQAGYALTDSGERELAEQIRASLETCLTSTSARPLGCPIAAPGAGARQGDWRLVAPPEISAPGGWMGTYTAYARGGVAEFTVPAAAPGEEPRRHRIAVDARAVSTLDRGGELVTSWER</sequence>
<name>A0A9D2PZ26_9MICO</name>